<evidence type="ECO:0000259" key="3">
    <source>
        <dbReference type="Pfam" id="PF20843"/>
    </source>
</evidence>
<evidence type="ECO:0000313" key="4">
    <source>
        <dbReference type="EMBL" id="KAF1971053.1"/>
    </source>
</evidence>
<keyword evidence="5" id="KW-1185">Reference proteome</keyword>
<reference evidence="4" key="1">
    <citation type="journal article" date="2020" name="Stud. Mycol.">
        <title>101 Dothideomycetes genomes: a test case for predicting lifestyles and emergence of pathogens.</title>
        <authorList>
            <person name="Haridas S."/>
            <person name="Albert R."/>
            <person name="Binder M."/>
            <person name="Bloem J."/>
            <person name="Labutti K."/>
            <person name="Salamov A."/>
            <person name="Andreopoulos B."/>
            <person name="Baker S."/>
            <person name="Barry K."/>
            <person name="Bills G."/>
            <person name="Bluhm B."/>
            <person name="Cannon C."/>
            <person name="Castanera R."/>
            <person name="Culley D."/>
            <person name="Daum C."/>
            <person name="Ezra D."/>
            <person name="Gonzalez J."/>
            <person name="Henrissat B."/>
            <person name="Kuo A."/>
            <person name="Liang C."/>
            <person name="Lipzen A."/>
            <person name="Lutzoni F."/>
            <person name="Magnuson J."/>
            <person name="Mondo S."/>
            <person name="Nolan M."/>
            <person name="Ohm R."/>
            <person name="Pangilinan J."/>
            <person name="Park H.-J."/>
            <person name="Ramirez L."/>
            <person name="Alfaro M."/>
            <person name="Sun H."/>
            <person name="Tritt A."/>
            <person name="Yoshinaga Y."/>
            <person name="Zwiers L.-H."/>
            <person name="Turgeon B."/>
            <person name="Goodwin S."/>
            <person name="Spatafora J."/>
            <person name="Crous P."/>
            <person name="Grigoriev I."/>
        </authorList>
    </citation>
    <scope>NUCLEOTIDE SEQUENCE</scope>
    <source>
        <strain evidence="4">CBS 107.79</strain>
    </source>
</reference>
<evidence type="ECO:0000256" key="1">
    <source>
        <dbReference type="SAM" id="MobiDB-lite"/>
    </source>
</evidence>
<keyword evidence="2" id="KW-1133">Transmembrane helix</keyword>
<organism evidence="4 5">
    <name type="scientific">Bimuria novae-zelandiae CBS 107.79</name>
    <dbReference type="NCBI Taxonomy" id="1447943"/>
    <lineage>
        <taxon>Eukaryota</taxon>
        <taxon>Fungi</taxon>
        <taxon>Dikarya</taxon>
        <taxon>Ascomycota</taxon>
        <taxon>Pezizomycotina</taxon>
        <taxon>Dothideomycetes</taxon>
        <taxon>Pleosporomycetidae</taxon>
        <taxon>Pleosporales</taxon>
        <taxon>Massarineae</taxon>
        <taxon>Didymosphaeriaceae</taxon>
        <taxon>Bimuria</taxon>
    </lineage>
</organism>
<dbReference type="EMBL" id="ML976696">
    <property type="protein sequence ID" value="KAF1971053.1"/>
    <property type="molecule type" value="Genomic_DNA"/>
</dbReference>
<dbReference type="AlphaFoldDB" id="A0A6A5V0U3"/>
<dbReference type="PANTHER" id="PTHR31778:SF2">
    <property type="entry name" value="BUD SITE SELECTION PROTEIN RAX2"/>
    <property type="match status" value="1"/>
</dbReference>
<keyword evidence="2" id="KW-0472">Membrane</keyword>
<evidence type="ECO:0000256" key="2">
    <source>
        <dbReference type="SAM" id="Phobius"/>
    </source>
</evidence>
<keyword evidence="2" id="KW-0812">Transmembrane</keyword>
<proteinExistence type="predicted"/>
<feature type="region of interest" description="Disordered" evidence="1">
    <location>
        <begin position="86"/>
        <end position="125"/>
    </location>
</feature>
<dbReference type="InterPro" id="IPR048265">
    <property type="entry name" value="Rax2-like_third"/>
</dbReference>
<feature type="domain" description="Rax2-like third" evidence="3">
    <location>
        <begin position="26"/>
        <end position="82"/>
    </location>
</feature>
<feature type="compositionally biased region" description="Low complexity" evidence="1">
    <location>
        <begin position="88"/>
        <end position="115"/>
    </location>
</feature>
<evidence type="ECO:0000313" key="5">
    <source>
        <dbReference type="Proteomes" id="UP000800036"/>
    </source>
</evidence>
<dbReference type="Pfam" id="PF20843">
    <property type="entry name" value="Rax2_3"/>
    <property type="match status" value="1"/>
</dbReference>
<dbReference type="Proteomes" id="UP000800036">
    <property type="component" value="Unassembled WGS sequence"/>
</dbReference>
<dbReference type="PANTHER" id="PTHR31778">
    <property type="entry name" value="BUD SITE SELECTION PROTEIN RAX2"/>
    <property type="match status" value="1"/>
</dbReference>
<name>A0A6A5V0U3_9PLEO</name>
<accession>A0A6A5V0U3</accession>
<feature type="transmembrane region" description="Helical" evidence="2">
    <location>
        <begin position="128"/>
        <end position="151"/>
    </location>
</feature>
<dbReference type="GO" id="GO:1902929">
    <property type="term" value="C:plasma membrane of growing cell tip"/>
    <property type="evidence" value="ECO:0007669"/>
    <property type="project" value="TreeGrafter"/>
</dbReference>
<sequence>MWFTCPSQCLGDGAAPWVRQRDFHNGSFQTNPFDHYDKIYTGAMDASTPGFTPTVTLAPFPRSVSHRVNELSVVAQRVQADLMAAAENPSSTGTTSTASATSTVTSSVSNTSAPTGAPSTGPSSGAKIGLGVGISLGTLLLIGWVVGGYMLGKRRARGNIRAQEKVADAKAELHANELSRHELETEVHRSELEGTAVHGKMGSESPPAPLV</sequence>
<protein>
    <recommendedName>
        <fullName evidence="3">Rax2-like third domain-containing protein</fullName>
    </recommendedName>
</protein>
<dbReference type="OrthoDB" id="4499262at2759"/>
<gene>
    <name evidence="4" type="ORF">BU23DRAFT_648458</name>
</gene>